<comment type="function">
    <text evidence="9">Essential for recycling GMP and indirectly, cGMP.</text>
</comment>
<dbReference type="SUPFAM" id="SSF52540">
    <property type="entry name" value="P-loop containing nucleoside triphosphate hydrolases"/>
    <property type="match status" value="1"/>
</dbReference>
<sequence>MTTGGHGTDGVERRGLMFVLSSPSGAGKTTLSRLLLEREPGLKMSVSATTRQMRPGEVEGRDYFFVSKPKFETMVQQGELLEWATVFDNLYGTPRAPVEAALSAGQDVLFDIDWQGTQQLHQKASVDVVRVFILPPSAGDLEKRLHSRAQDSDEVIRKRMSRASHEMSHWAEYDYIVINHDVDEAFAEVQSILKAERLKRERRIGLVGFVRGLQGQLQG</sequence>
<dbReference type="InterPro" id="IPR008145">
    <property type="entry name" value="GK/Ca_channel_bsu"/>
</dbReference>
<dbReference type="PROSITE" id="PS00856">
    <property type="entry name" value="GUANYLATE_KINASE_1"/>
    <property type="match status" value="1"/>
</dbReference>
<keyword evidence="9" id="KW-0963">Cytoplasm</keyword>
<dbReference type="Pfam" id="PF00625">
    <property type="entry name" value="Guanylate_kin"/>
    <property type="match status" value="1"/>
</dbReference>
<reference evidence="11 12" key="1">
    <citation type="submission" date="2014-11" db="EMBL/GenBank/DDBJ databases">
        <title>Symbiosis island explosion on the genome of extra-slow-growing strains of soybean bradyrhizobia with massive insertion sequences.</title>
        <authorList>
            <person name="Iida T."/>
            <person name="Minamisawa K."/>
        </authorList>
    </citation>
    <scope>NUCLEOTIDE SEQUENCE [LARGE SCALE GENOMIC DNA]</scope>
    <source>
        <strain evidence="11 12">NK6</strain>
    </source>
</reference>
<dbReference type="CDD" id="cd00071">
    <property type="entry name" value="GMPK"/>
    <property type="match status" value="1"/>
</dbReference>
<name>A0A0E4BW66_9BRAD</name>
<dbReference type="PROSITE" id="PS50052">
    <property type="entry name" value="GUANYLATE_KINASE_2"/>
    <property type="match status" value="1"/>
</dbReference>
<keyword evidence="7 9" id="KW-0067">ATP-binding</keyword>
<comment type="subcellular location">
    <subcellularLocation>
        <location evidence="9">Cytoplasm</location>
    </subcellularLocation>
</comment>
<proteinExistence type="inferred from homology"/>
<dbReference type="NCBIfam" id="TIGR03263">
    <property type="entry name" value="guanyl_kin"/>
    <property type="match status" value="1"/>
</dbReference>
<dbReference type="InterPro" id="IPR020590">
    <property type="entry name" value="Guanylate_kinase_CS"/>
</dbReference>
<dbReference type="PANTHER" id="PTHR23117">
    <property type="entry name" value="GUANYLATE KINASE-RELATED"/>
    <property type="match status" value="1"/>
</dbReference>
<dbReference type="HAMAP" id="MF_00328">
    <property type="entry name" value="Guanylate_kinase"/>
    <property type="match status" value="1"/>
</dbReference>
<feature type="domain" description="Guanylate kinase-like" evidence="10">
    <location>
        <begin position="15"/>
        <end position="194"/>
    </location>
</feature>
<evidence type="ECO:0000256" key="3">
    <source>
        <dbReference type="ARBA" id="ARBA00016296"/>
    </source>
</evidence>
<dbReference type="EMBL" id="AP014685">
    <property type="protein sequence ID" value="BAR61432.1"/>
    <property type="molecule type" value="Genomic_DNA"/>
</dbReference>
<dbReference type="GO" id="GO:0004385">
    <property type="term" value="F:GMP kinase activity"/>
    <property type="evidence" value="ECO:0007669"/>
    <property type="project" value="UniProtKB-UniRule"/>
</dbReference>
<dbReference type="EC" id="2.7.4.8" evidence="2 9"/>
<dbReference type="SMART" id="SM00072">
    <property type="entry name" value="GuKc"/>
    <property type="match status" value="1"/>
</dbReference>
<dbReference type="GO" id="GO:0005524">
    <property type="term" value="F:ATP binding"/>
    <property type="evidence" value="ECO:0007669"/>
    <property type="project" value="UniProtKB-UniRule"/>
</dbReference>
<evidence type="ECO:0000256" key="4">
    <source>
        <dbReference type="ARBA" id="ARBA00022679"/>
    </source>
</evidence>
<dbReference type="Gene3D" id="3.40.50.300">
    <property type="entry name" value="P-loop containing nucleotide triphosphate hydrolases"/>
    <property type="match status" value="1"/>
</dbReference>
<dbReference type="RefSeq" id="WP_060911738.1">
    <property type="nucleotide sequence ID" value="NZ_JAFCKD010000022.1"/>
</dbReference>
<evidence type="ECO:0000256" key="5">
    <source>
        <dbReference type="ARBA" id="ARBA00022741"/>
    </source>
</evidence>
<evidence type="ECO:0000259" key="10">
    <source>
        <dbReference type="PROSITE" id="PS50052"/>
    </source>
</evidence>
<dbReference type="Gene3D" id="3.30.63.10">
    <property type="entry name" value="Guanylate Kinase phosphate binding domain"/>
    <property type="match status" value="1"/>
</dbReference>
<dbReference type="InterPro" id="IPR017665">
    <property type="entry name" value="Guanylate_kinase"/>
</dbReference>
<dbReference type="PANTHER" id="PTHR23117:SF13">
    <property type="entry name" value="GUANYLATE KINASE"/>
    <property type="match status" value="1"/>
</dbReference>
<gene>
    <name evidence="9" type="primary">gmk</name>
    <name evidence="11" type="ORF">NK6_8283</name>
</gene>
<accession>A0A0E4BW66</accession>
<organism evidence="11 12">
    <name type="scientific">Bradyrhizobium diazoefficiens</name>
    <dbReference type="NCBI Taxonomy" id="1355477"/>
    <lineage>
        <taxon>Bacteria</taxon>
        <taxon>Pseudomonadati</taxon>
        <taxon>Pseudomonadota</taxon>
        <taxon>Alphaproteobacteria</taxon>
        <taxon>Hyphomicrobiales</taxon>
        <taxon>Nitrobacteraceae</taxon>
        <taxon>Bradyrhizobium</taxon>
    </lineage>
</organism>
<dbReference type="InterPro" id="IPR027417">
    <property type="entry name" value="P-loop_NTPase"/>
</dbReference>
<feature type="binding site" evidence="9">
    <location>
        <begin position="22"/>
        <end position="29"/>
    </location>
    <ligand>
        <name>ATP</name>
        <dbReference type="ChEBI" id="CHEBI:30616"/>
    </ligand>
</feature>
<evidence type="ECO:0000256" key="9">
    <source>
        <dbReference type="HAMAP-Rule" id="MF_00328"/>
    </source>
</evidence>
<evidence type="ECO:0000313" key="11">
    <source>
        <dbReference type="EMBL" id="BAR61432.1"/>
    </source>
</evidence>
<evidence type="ECO:0000256" key="7">
    <source>
        <dbReference type="ARBA" id="ARBA00022840"/>
    </source>
</evidence>
<evidence type="ECO:0000256" key="2">
    <source>
        <dbReference type="ARBA" id="ARBA00012961"/>
    </source>
</evidence>
<evidence type="ECO:0000256" key="1">
    <source>
        <dbReference type="ARBA" id="ARBA00005790"/>
    </source>
</evidence>
<dbReference type="InterPro" id="IPR008144">
    <property type="entry name" value="Guanylate_kin-like_dom"/>
</dbReference>
<comment type="similarity">
    <text evidence="1 9">Belongs to the guanylate kinase family.</text>
</comment>
<dbReference type="Proteomes" id="UP000063308">
    <property type="component" value="Chromosome"/>
</dbReference>
<keyword evidence="4 9" id="KW-0808">Transferase</keyword>
<comment type="catalytic activity">
    <reaction evidence="9">
        <text>GMP + ATP = GDP + ADP</text>
        <dbReference type="Rhea" id="RHEA:20780"/>
        <dbReference type="ChEBI" id="CHEBI:30616"/>
        <dbReference type="ChEBI" id="CHEBI:58115"/>
        <dbReference type="ChEBI" id="CHEBI:58189"/>
        <dbReference type="ChEBI" id="CHEBI:456216"/>
        <dbReference type="EC" id="2.7.4.8"/>
    </reaction>
</comment>
<dbReference type="GO" id="GO:0005829">
    <property type="term" value="C:cytosol"/>
    <property type="evidence" value="ECO:0007669"/>
    <property type="project" value="TreeGrafter"/>
</dbReference>
<protein>
    <recommendedName>
        <fullName evidence="3 9">Guanylate kinase</fullName>
        <ecNumber evidence="2 9">2.7.4.8</ecNumber>
    </recommendedName>
    <alternativeName>
        <fullName evidence="8 9">GMP kinase</fullName>
    </alternativeName>
</protein>
<evidence type="ECO:0000313" key="12">
    <source>
        <dbReference type="Proteomes" id="UP000063308"/>
    </source>
</evidence>
<keyword evidence="6 9" id="KW-0418">Kinase</keyword>
<dbReference type="FunFam" id="3.40.50.300:FF:004197">
    <property type="entry name" value="Guanylate kinase"/>
    <property type="match status" value="1"/>
</dbReference>
<dbReference type="AlphaFoldDB" id="A0A0E4BW66"/>
<evidence type="ECO:0000256" key="8">
    <source>
        <dbReference type="ARBA" id="ARBA00030128"/>
    </source>
</evidence>
<evidence type="ECO:0000256" key="6">
    <source>
        <dbReference type="ARBA" id="ARBA00022777"/>
    </source>
</evidence>
<dbReference type="FunFam" id="3.30.63.10:FF:000002">
    <property type="entry name" value="Guanylate kinase 1"/>
    <property type="match status" value="1"/>
</dbReference>
<keyword evidence="5 9" id="KW-0547">Nucleotide-binding</keyword>